<dbReference type="InterPro" id="IPR023393">
    <property type="entry name" value="START-like_dom_sf"/>
</dbReference>
<dbReference type="SUPFAM" id="SSF55961">
    <property type="entry name" value="Bet v1-like"/>
    <property type="match status" value="1"/>
</dbReference>
<dbReference type="Pfam" id="PF10604">
    <property type="entry name" value="Polyketide_cyc2"/>
    <property type="match status" value="1"/>
</dbReference>
<dbReference type="Gene3D" id="3.30.530.20">
    <property type="match status" value="1"/>
</dbReference>
<dbReference type="KEGG" id="uli:ETAA1_51380"/>
<protein>
    <submittedName>
        <fullName evidence="1">Polyketide cyclase / dehydrase and lipid transport</fullName>
    </submittedName>
</protein>
<name>A0A517Y055_9BACT</name>
<dbReference type="Proteomes" id="UP000319576">
    <property type="component" value="Chromosome"/>
</dbReference>
<keyword evidence="2" id="KW-1185">Reference proteome</keyword>
<proteinExistence type="predicted"/>
<evidence type="ECO:0000313" key="1">
    <source>
        <dbReference type="EMBL" id="QDU23146.1"/>
    </source>
</evidence>
<dbReference type="RefSeq" id="WP_145243246.1">
    <property type="nucleotide sequence ID" value="NZ_CP036273.1"/>
</dbReference>
<dbReference type="EMBL" id="CP036273">
    <property type="protein sequence ID" value="QDU23146.1"/>
    <property type="molecule type" value="Genomic_DNA"/>
</dbReference>
<dbReference type="InterPro" id="IPR019587">
    <property type="entry name" value="Polyketide_cyclase/dehydratase"/>
</dbReference>
<sequence length="151" mass="15981">MPGFDLTHTVAAPLPVVFDAFTDFASAPKRIPEILRVEMLTPGPVGVGTAFKETRKMFGKECTETMTVSAFEAGKLVELSATSCGAVFTTRFTFEPDGGKTRVSVAFRTKAVSVYAKLFTPLSYLMMGTMKKCVAGDVAKLGAAVEAAPAA</sequence>
<gene>
    <name evidence="1" type="ORF">ETAA1_51380</name>
</gene>
<reference evidence="1 2" key="1">
    <citation type="submission" date="2019-02" db="EMBL/GenBank/DDBJ databases">
        <title>Deep-cultivation of Planctomycetes and their phenomic and genomic characterization uncovers novel biology.</title>
        <authorList>
            <person name="Wiegand S."/>
            <person name="Jogler M."/>
            <person name="Boedeker C."/>
            <person name="Pinto D."/>
            <person name="Vollmers J."/>
            <person name="Rivas-Marin E."/>
            <person name="Kohn T."/>
            <person name="Peeters S.H."/>
            <person name="Heuer A."/>
            <person name="Rast P."/>
            <person name="Oberbeckmann S."/>
            <person name="Bunk B."/>
            <person name="Jeske O."/>
            <person name="Meyerdierks A."/>
            <person name="Storesund J.E."/>
            <person name="Kallscheuer N."/>
            <person name="Luecker S."/>
            <person name="Lage O.M."/>
            <person name="Pohl T."/>
            <person name="Merkel B.J."/>
            <person name="Hornburger P."/>
            <person name="Mueller R.-W."/>
            <person name="Bruemmer F."/>
            <person name="Labrenz M."/>
            <person name="Spormann A.M."/>
            <person name="Op den Camp H."/>
            <person name="Overmann J."/>
            <person name="Amann R."/>
            <person name="Jetten M.S.M."/>
            <person name="Mascher T."/>
            <person name="Medema M.H."/>
            <person name="Devos D.P."/>
            <person name="Kaster A.-K."/>
            <person name="Ovreas L."/>
            <person name="Rohde M."/>
            <person name="Galperin M.Y."/>
            <person name="Jogler C."/>
        </authorList>
    </citation>
    <scope>NUCLEOTIDE SEQUENCE [LARGE SCALE GENOMIC DNA]</scope>
    <source>
        <strain evidence="1 2">ETA_A1</strain>
    </source>
</reference>
<organism evidence="1 2">
    <name type="scientific">Urbifossiella limnaea</name>
    <dbReference type="NCBI Taxonomy" id="2528023"/>
    <lineage>
        <taxon>Bacteria</taxon>
        <taxon>Pseudomonadati</taxon>
        <taxon>Planctomycetota</taxon>
        <taxon>Planctomycetia</taxon>
        <taxon>Gemmatales</taxon>
        <taxon>Gemmataceae</taxon>
        <taxon>Urbifossiella</taxon>
    </lineage>
</organism>
<dbReference type="AlphaFoldDB" id="A0A517Y055"/>
<dbReference type="OrthoDB" id="4773254at2"/>
<evidence type="ECO:0000313" key="2">
    <source>
        <dbReference type="Proteomes" id="UP000319576"/>
    </source>
</evidence>
<accession>A0A517Y055</accession>